<evidence type="ECO:0000256" key="18">
    <source>
        <dbReference type="ARBA" id="ARBA00031621"/>
    </source>
</evidence>
<dbReference type="SUPFAM" id="SSF53155">
    <property type="entry name" value="Methylated DNA-protein cysteine methyltransferase domain"/>
    <property type="match status" value="1"/>
</dbReference>
<evidence type="ECO:0000256" key="8">
    <source>
        <dbReference type="ARBA" id="ARBA00022553"/>
    </source>
</evidence>
<evidence type="ECO:0000256" key="11">
    <source>
        <dbReference type="ARBA" id="ARBA00022723"/>
    </source>
</evidence>
<dbReference type="PANTHER" id="PTHR46460:SF1">
    <property type="entry name" value="METHYLATED-DNA--PROTEIN-CYSTEINE METHYLTRANSFERASE"/>
    <property type="match status" value="1"/>
</dbReference>
<evidence type="ECO:0000256" key="1">
    <source>
        <dbReference type="ARBA" id="ARBA00001286"/>
    </source>
</evidence>
<comment type="catalytic activity">
    <reaction evidence="1">
        <text>a 4-O-methyl-thymidine in DNA + L-cysteinyl-[protein] = a thymidine in DNA + S-methyl-L-cysteinyl-[protein]</text>
        <dbReference type="Rhea" id="RHEA:53428"/>
        <dbReference type="Rhea" id="RHEA-COMP:10131"/>
        <dbReference type="Rhea" id="RHEA-COMP:10132"/>
        <dbReference type="Rhea" id="RHEA-COMP:13555"/>
        <dbReference type="Rhea" id="RHEA-COMP:13556"/>
        <dbReference type="ChEBI" id="CHEBI:29950"/>
        <dbReference type="ChEBI" id="CHEBI:82612"/>
        <dbReference type="ChEBI" id="CHEBI:137386"/>
        <dbReference type="ChEBI" id="CHEBI:137387"/>
        <dbReference type="EC" id="2.1.1.63"/>
    </reaction>
</comment>
<keyword evidence="15" id="KW-0234">DNA repair</keyword>
<evidence type="ECO:0000256" key="2">
    <source>
        <dbReference type="ARBA" id="ARBA00001947"/>
    </source>
</evidence>
<evidence type="ECO:0000256" key="5">
    <source>
        <dbReference type="ARBA" id="ARBA00008711"/>
    </source>
</evidence>
<dbReference type="PANTHER" id="PTHR46460">
    <property type="entry name" value="METHYLATED-DNA--PROTEIN-CYSTEINE METHYLTRANSFERASE"/>
    <property type="match status" value="1"/>
</dbReference>
<reference evidence="22" key="1">
    <citation type="submission" date="2025-08" db="UniProtKB">
        <authorList>
            <consortium name="Ensembl"/>
        </authorList>
    </citation>
    <scope>IDENTIFICATION</scope>
</reference>
<sequence length="214" mass="23462">MKRPNPCTLKMVALLTPLGRIEVSGCEAGVHNISIHSDGTLDKRPSGCMLVDTLENVPSELQICADWLLSYFQNPRSLQKGHMPALHHAILLEDTFTSRVLHTLLRYVKFGETISYKRLAEMAGNIRAARAVGGAMRRNPVPLLIPCHRVISSAGQPGNYMGGKGNHMKCWLLAHERAGGWESPPPQGGTGFNSNENCEHEQGKKSQTNQNADS</sequence>
<feature type="compositionally biased region" description="Polar residues" evidence="20">
    <location>
        <begin position="205"/>
        <end position="214"/>
    </location>
</feature>
<dbReference type="GO" id="GO:0046872">
    <property type="term" value="F:metal ion binding"/>
    <property type="evidence" value="ECO:0007669"/>
    <property type="project" value="UniProtKB-KW"/>
</dbReference>
<dbReference type="Pfam" id="PF01035">
    <property type="entry name" value="DNA_binding_1"/>
    <property type="match status" value="1"/>
</dbReference>
<keyword evidence="23" id="KW-1185">Reference proteome</keyword>
<keyword evidence="8" id="KW-0597">Phosphoprotein</keyword>
<evidence type="ECO:0000256" key="13">
    <source>
        <dbReference type="ARBA" id="ARBA00022833"/>
    </source>
</evidence>
<evidence type="ECO:0000256" key="14">
    <source>
        <dbReference type="ARBA" id="ARBA00023125"/>
    </source>
</evidence>
<dbReference type="GO" id="GO:0005654">
    <property type="term" value="C:nucleoplasm"/>
    <property type="evidence" value="ECO:0007669"/>
    <property type="project" value="TreeGrafter"/>
</dbReference>
<comment type="catalytic activity">
    <reaction evidence="19">
        <text>a 6-O-methyl-2'-deoxyguanosine in DNA + L-cysteinyl-[protein] = S-methyl-L-cysteinyl-[protein] + a 2'-deoxyguanosine in DNA</text>
        <dbReference type="Rhea" id="RHEA:24000"/>
        <dbReference type="Rhea" id="RHEA-COMP:10131"/>
        <dbReference type="Rhea" id="RHEA-COMP:10132"/>
        <dbReference type="Rhea" id="RHEA-COMP:11367"/>
        <dbReference type="Rhea" id="RHEA-COMP:11368"/>
        <dbReference type="ChEBI" id="CHEBI:29950"/>
        <dbReference type="ChEBI" id="CHEBI:82612"/>
        <dbReference type="ChEBI" id="CHEBI:85445"/>
        <dbReference type="ChEBI" id="CHEBI:85448"/>
        <dbReference type="EC" id="2.1.1.63"/>
    </reaction>
</comment>
<organism evidence="22 23">
    <name type="scientific">Paramormyrops kingsleyae</name>
    <dbReference type="NCBI Taxonomy" id="1676925"/>
    <lineage>
        <taxon>Eukaryota</taxon>
        <taxon>Metazoa</taxon>
        <taxon>Chordata</taxon>
        <taxon>Craniata</taxon>
        <taxon>Vertebrata</taxon>
        <taxon>Euteleostomi</taxon>
        <taxon>Actinopterygii</taxon>
        <taxon>Neopterygii</taxon>
        <taxon>Teleostei</taxon>
        <taxon>Osteoglossocephala</taxon>
        <taxon>Osteoglossomorpha</taxon>
        <taxon>Osteoglossiformes</taxon>
        <taxon>Mormyridae</taxon>
        <taxon>Paramormyrops</taxon>
    </lineage>
</organism>
<dbReference type="GO" id="GO:0003677">
    <property type="term" value="F:DNA binding"/>
    <property type="evidence" value="ECO:0007669"/>
    <property type="project" value="UniProtKB-KW"/>
</dbReference>
<dbReference type="GO" id="GO:0003908">
    <property type="term" value="F:methylated-DNA-[protein]-cysteine S-methyltransferase activity"/>
    <property type="evidence" value="ECO:0007669"/>
    <property type="project" value="UniProtKB-EC"/>
</dbReference>
<keyword evidence="12" id="KW-0227">DNA damage</keyword>
<evidence type="ECO:0000313" key="23">
    <source>
        <dbReference type="Proteomes" id="UP000261540"/>
    </source>
</evidence>
<keyword evidence="16" id="KW-0539">Nucleus</keyword>
<evidence type="ECO:0000256" key="15">
    <source>
        <dbReference type="ARBA" id="ARBA00023204"/>
    </source>
</evidence>
<evidence type="ECO:0000259" key="21">
    <source>
        <dbReference type="Pfam" id="PF01035"/>
    </source>
</evidence>
<dbReference type="AlphaFoldDB" id="A0A3B3RPR5"/>
<keyword evidence="14" id="KW-0238">DNA-binding</keyword>
<dbReference type="PROSITE" id="PS00374">
    <property type="entry name" value="MGMT"/>
    <property type="match status" value="1"/>
</dbReference>
<dbReference type="InterPro" id="IPR036388">
    <property type="entry name" value="WH-like_DNA-bd_sf"/>
</dbReference>
<evidence type="ECO:0000256" key="10">
    <source>
        <dbReference type="ARBA" id="ARBA00022679"/>
    </source>
</evidence>
<evidence type="ECO:0000256" key="19">
    <source>
        <dbReference type="ARBA" id="ARBA00049348"/>
    </source>
</evidence>
<evidence type="ECO:0000256" key="3">
    <source>
        <dbReference type="ARBA" id="ARBA00003317"/>
    </source>
</evidence>
<accession>A0A3B3RPR5</accession>
<dbReference type="InterPro" id="IPR014048">
    <property type="entry name" value="MethylDNA_cys_MeTrfase_DNA-bd"/>
</dbReference>
<feature type="domain" description="Methylated-DNA-[protein]-cysteine S-methyltransferase DNA binding" evidence="21">
    <location>
        <begin position="96"/>
        <end position="177"/>
    </location>
</feature>
<comment type="function">
    <text evidence="3">Involved in the cellular defense against the biological effects of O6-methylguanine (O6-MeG) and O4-methylthymine (O4-MeT) in DNA. Repairs the methylated nucleobase in DNA by stoichiometrically transferring the methyl group to a cysteine residue in the enzyme. This is a suicide reaction: the enzyme is irreversibly inactivated.</text>
</comment>
<keyword evidence="9" id="KW-0489">Methyltransferase</keyword>
<name>A0A3B3RPR5_9TELE</name>
<dbReference type="Gene3D" id="3.30.160.70">
    <property type="entry name" value="Methylated DNA-protein cysteine methyltransferase domain"/>
    <property type="match status" value="1"/>
</dbReference>
<dbReference type="STRING" id="1676925.ENSPKIP00000020258"/>
<reference evidence="22" key="2">
    <citation type="submission" date="2025-09" db="UniProtKB">
        <authorList>
            <consortium name="Ensembl"/>
        </authorList>
    </citation>
    <scope>IDENTIFICATION</scope>
</reference>
<feature type="region of interest" description="Disordered" evidence="20">
    <location>
        <begin position="181"/>
        <end position="214"/>
    </location>
</feature>
<dbReference type="SUPFAM" id="SSF46767">
    <property type="entry name" value="Methylated DNA-protein cysteine methyltransferase, C-terminal domain"/>
    <property type="match status" value="1"/>
</dbReference>
<protein>
    <recommendedName>
        <fullName evidence="7">Methylated-DNA--protein-cysteine methyltransferase</fullName>
        <ecNumber evidence="6">2.1.1.63</ecNumber>
    </recommendedName>
    <alternativeName>
        <fullName evidence="17">6-O-methylguanine-DNA methyltransferase</fullName>
    </alternativeName>
    <alternativeName>
        <fullName evidence="18">O-6-methylguanine-DNA-alkyltransferase</fullName>
    </alternativeName>
</protein>
<comment type="subcellular location">
    <subcellularLocation>
        <location evidence="4">Nucleus</location>
    </subcellularLocation>
</comment>
<evidence type="ECO:0000256" key="17">
    <source>
        <dbReference type="ARBA" id="ARBA00030795"/>
    </source>
</evidence>
<dbReference type="GO" id="GO:0006281">
    <property type="term" value="P:DNA repair"/>
    <property type="evidence" value="ECO:0007669"/>
    <property type="project" value="UniProtKB-KW"/>
</dbReference>
<comment type="cofactor">
    <cofactor evidence="2">
        <name>Zn(2+)</name>
        <dbReference type="ChEBI" id="CHEBI:29105"/>
    </cofactor>
</comment>
<dbReference type="InterPro" id="IPR036217">
    <property type="entry name" value="MethylDNA_cys_MeTrfase_DNAb"/>
</dbReference>
<dbReference type="EC" id="2.1.1.63" evidence="6"/>
<dbReference type="InterPro" id="IPR036631">
    <property type="entry name" value="MGMT_N_sf"/>
</dbReference>
<evidence type="ECO:0000256" key="4">
    <source>
        <dbReference type="ARBA" id="ARBA00004123"/>
    </source>
</evidence>
<dbReference type="GO" id="GO:0032259">
    <property type="term" value="P:methylation"/>
    <property type="evidence" value="ECO:0007669"/>
    <property type="project" value="UniProtKB-KW"/>
</dbReference>
<keyword evidence="13" id="KW-0862">Zinc</keyword>
<evidence type="ECO:0000313" key="22">
    <source>
        <dbReference type="Ensembl" id="ENSPKIP00000020258.1"/>
    </source>
</evidence>
<dbReference type="GeneTree" id="ENSGT00390000015799"/>
<proteinExistence type="inferred from homology"/>
<keyword evidence="10" id="KW-0808">Transferase</keyword>
<evidence type="ECO:0000256" key="16">
    <source>
        <dbReference type="ARBA" id="ARBA00023242"/>
    </source>
</evidence>
<evidence type="ECO:0000256" key="6">
    <source>
        <dbReference type="ARBA" id="ARBA00011918"/>
    </source>
</evidence>
<dbReference type="FunFam" id="3.30.160.70:FF:000001">
    <property type="entry name" value="Methylated-DNA--protein-cysteine methyltransferase"/>
    <property type="match status" value="1"/>
</dbReference>
<evidence type="ECO:0000256" key="12">
    <source>
        <dbReference type="ARBA" id="ARBA00022763"/>
    </source>
</evidence>
<dbReference type="FunFam" id="1.10.10.10:FF:000214">
    <property type="entry name" value="Methylated-DNA--protein-cysteine methyltransferase"/>
    <property type="match status" value="1"/>
</dbReference>
<dbReference type="InterPro" id="IPR001497">
    <property type="entry name" value="MethylDNA_cys_MeTrfase_AS"/>
</dbReference>
<keyword evidence="11" id="KW-0479">Metal-binding</keyword>
<comment type="similarity">
    <text evidence="5">Belongs to the MGMT family.</text>
</comment>
<dbReference type="Proteomes" id="UP000261540">
    <property type="component" value="Unplaced"/>
</dbReference>
<evidence type="ECO:0000256" key="20">
    <source>
        <dbReference type="SAM" id="MobiDB-lite"/>
    </source>
</evidence>
<dbReference type="Gene3D" id="1.10.10.10">
    <property type="entry name" value="Winged helix-like DNA-binding domain superfamily/Winged helix DNA-binding domain"/>
    <property type="match status" value="1"/>
</dbReference>
<dbReference type="CDD" id="cd06445">
    <property type="entry name" value="ATase"/>
    <property type="match status" value="1"/>
</dbReference>
<dbReference type="NCBIfam" id="TIGR00589">
    <property type="entry name" value="ogt"/>
    <property type="match status" value="1"/>
</dbReference>
<evidence type="ECO:0000256" key="9">
    <source>
        <dbReference type="ARBA" id="ARBA00022603"/>
    </source>
</evidence>
<dbReference type="Ensembl" id="ENSPKIT00000000873.1">
    <property type="protein sequence ID" value="ENSPKIP00000020258.1"/>
    <property type="gene ID" value="ENSPKIG00000005102.1"/>
</dbReference>
<evidence type="ECO:0000256" key="7">
    <source>
        <dbReference type="ARBA" id="ARBA00015377"/>
    </source>
</evidence>